<keyword evidence="5" id="KW-0547">Nucleotide-binding</keyword>
<dbReference type="InterPro" id="IPR011527">
    <property type="entry name" value="ABC1_TM_dom"/>
</dbReference>
<dbReference type="EMBL" id="LAQS01000047">
    <property type="protein sequence ID" value="KKZ70907.1"/>
    <property type="molecule type" value="Genomic_DNA"/>
</dbReference>
<dbReference type="Gene3D" id="3.40.50.300">
    <property type="entry name" value="P-loop containing nucleotide triphosphate hydrolases"/>
    <property type="match status" value="1"/>
</dbReference>
<dbReference type="PANTHER" id="PTHR43394">
    <property type="entry name" value="ATP-DEPENDENT PERMEASE MDL1, MITOCHONDRIAL"/>
    <property type="match status" value="1"/>
</dbReference>
<dbReference type="InterPro" id="IPR036640">
    <property type="entry name" value="ABC1_TM_sf"/>
</dbReference>
<dbReference type="GO" id="GO:0005524">
    <property type="term" value="F:ATP binding"/>
    <property type="evidence" value="ECO:0007669"/>
    <property type="project" value="UniProtKB-KW"/>
</dbReference>
<accession>A0A2P2GHD2</accession>
<dbReference type="CDD" id="cd07346">
    <property type="entry name" value="ABC_6TM_exporters"/>
    <property type="match status" value="1"/>
</dbReference>
<evidence type="ECO:0000256" key="10">
    <source>
        <dbReference type="SAM" id="Phobius"/>
    </source>
</evidence>
<gene>
    <name evidence="13" type="ORF">VO63_26470</name>
</gene>
<evidence type="ECO:0000256" key="2">
    <source>
        <dbReference type="ARBA" id="ARBA00022448"/>
    </source>
</evidence>
<evidence type="ECO:0000256" key="8">
    <source>
        <dbReference type="ARBA" id="ARBA00023136"/>
    </source>
</evidence>
<feature type="domain" description="ABC transmembrane type-1" evidence="12">
    <location>
        <begin position="41"/>
        <end position="359"/>
    </location>
</feature>
<dbReference type="SUPFAM" id="SSF90123">
    <property type="entry name" value="ABC transporter transmembrane region"/>
    <property type="match status" value="1"/>
</dbReference>
<protein>
    <submittedName>
        <fullName evidence="13">Lipid ABC transporter permease</fullName>
    </submittedName>
</protein>
<name>A0A2P2GHD2_STREW</name>
<evidence type="ECO:0000259" key="12">
    <source>
        <dbReference type="PROSITE" id="PS50929"/>
    </source>
</evidence>
<dbReference type="InterPro" id="IPR003439">
    <property type="entry name" value="ABC_transporter-like_ATP-bd"/>
</dbReference>
<dbReference type="Gene3D" id="1.20.1560.10">
    <property type="entry name" value="ABC transporter type 1, transmembrane domain"/>
    <property type="match status" value="1"/>
</dbReference>
<dbReference type="AlphaFoldDB" id="A0A2P2GHD2"/>
<comment type="caution">
    <text evidence="13">The sequence shown here is derived from an EMBL/GenBank/DDBJ whole genome shotgun (WGS) entry which is preliminary data.</text>
</comment>
<evidence type="ECO:0000256" key="6">
    <source>
        <dbReference type="ARBA" id="ARBA00022840"/>
    </source>
</evidence>
<dbReference type="InterPro" id="IPR039421">
    <property type="entry name" value="Type_1_exporter"/>
</dbReference>
<keyword evidence="8 10" id="KW-0472">Membrane</keyword>
<organism evidence="13 14">
    <name type="scientific">Streptomyces showdoensis</name>
    <dbReference type="NCBI Taxonomy" id="68268"/>
    <lineage>
        <taxon>Bacteria</taxon>
        <taxon>Bacillati</taxon>
        <taxon>Actinomycetota</taxon>
        <taxon>Actinomycetes</taxon>
        <taxon>Kitasatosporales</taxon>
        <taxon>Streptomycetaceae</taxon>
        <taxon>Streptomyces</taxon>
    </lineage>
</organism>
<evidence type="ECO:0000313" key="14">
    <source>
        <dbReference type="Proteomes" id="UP000265325"/>
    </source>
</evidence>
<dbReference type="PANTHER" id="PTHR43394:SF1">
    <property type="entry name" value="ATP-BINDING CASSETTE SUB-FAMILY B MEMBER 10, MITOCHONDRIAL"/>
    <property type="match status" value="1"/>
</dbReference>
<keyword evidence="14" id="KW-1185">Reference proteome</keyword>
<evidence type="ECO:0000313" key="13">
    <source>
        <dbReference type="EMBL" id="KKZ70907.1"/>
    </source>
</evidence>
<feature type="domain" description="ABC transporter" evidence="11">
    <location>
        <begin position="390"/>
        <end position="624"/>
    </location>
</feature>
<evidence type="ECO:0000259" key="11">
    <source>
        <dbReference type="PROSITE" id="PS50893"/>
    </source>
</evidence>
<feature type="transmembrane region" description="Helical" evidence="10">
    <location>
        <begin position="266"/>
        <end position="286"/>
    </location>
</feature>
<dbReference type="Pfam" id="PF00664">
    <property type="entry name" value="ABC_membrane"/>
    <property type="match status" value="1"/>
</dbReference>
<dbReference type="PROSITE" id="PS50893">
    <property type="entry name" value="ABC_TRANSPORTER_2"/>
    <property type="match status" value="1"/>
</dbReference>
<proteinExistence type="inferred from homology"/>
<comment type="similarity">
    <text evidence="9">Belongs to the ABC transporter superfamily. Lipid exporter (TC 3.A.1.106) family.</text>
</comment>
<dbReference type="SUPFAM" id="SSF52540">
    <property type="entry name" value="P-loop containing nucleoside triphosphate hydrolases"/>
    <property type="match status" value="1"/>
</dbReference>
<dbReference type="FunFam" id="3.40.50.300:FF:000299">
    <property type="entry name" value="ABC transporter ATP-binding protein/permease"/>
    <property type="match status" value="1"/>
</dbReference>
<feature type="transmembrane region" description="Helical" evidence="10">
    <location>
        <begin position="316"/>
        <end position="340"/>
    </location>
</feature>
<keyword evidence="2" id="KW-0813">Transport</keyword>
<dbReference type="GO" id="GO:0015421">
    <property type="term" value="F:ABC-type oligopeptide transporter activity"/>
    <property type="evidence" value="ECO:0007669"/>
    <property type="project" value="TreeGrafter"/>
</dbReference>
<keyword evidence="3" id="KW-1003">Cell membrane</keyword>
<dbReference type="Pfam" id="PF00005">
    <property type="entry name" value="ABC_tran"/>
    <property type="match status" value="1"/>
</dbReference>
<evidence type="ECO:0000256" key="3">
    <source>
        <dbReference type="ARBA" id="ARBA00022475"/>
    </source>
</evidence>
<dbReference type="Proteomes" id="UP000265325">
    <property type="component" value="Unassembled WGS sequence"/>
</dbReference>
<dbReference type="SMART" id="SM00382">
    <property type="entry name" value="AAA"/>
    <property type="match status" value="1"/>
</dbReference>
<dbReference type="InterPro" id="IPR027417">
    <property type="entry name" value="P-loop_NTPase"/>
</dbReference>
<comment type="subcellular location">
    <subcellularLocation>
        <location evidence="1">Cell membrane</location>
        <topology evidence="1">Multi-pass membrane protein</topology>
    </subcellularLocation>
</comment>
<dbReference type="PROSITE" id="PS50929">
    <property type="entry name" value="ABC_TM1F"/>
    <property type="match status" value="1"/>
</dbReference>
<feature type="transmembrane region" description="Helical" evidence="10">
    <location>
        <begin position="36"/>
        <end position="58"/>
    </location>
</feature>
<sequence length="641" mass="70279">MTTTSTQAPAVEDDREARRTLLKAVRRFLPYLRPNWGWLTIATAMAVVNTVVTIAVMYTVMAGIGHIVIGDMEAVRSTALNLVLLTVLENVIRITYNSAMIRVNERLTVTIRNDLVARLHNVQLSRHVSQASGEWVTRVLFEANRFRGFLTKTLMEVTNSVIWFIAFAVFLLALSPLVALPTLVTIPLMVWIAVKWTARLKPDTRAQREGWDRVVGYLNQRIDGLADIRAFGQEEAVLADLRDRSEEYSTVHNRLSRKRLWLTSHLGFSVFLALSLLIFFGGLQIVNGHQLGSGFFFDMASGMMPMTWMLMGTDTMMASMGMASGTALAAGTLAAFALFVKRMLNPVRDLANQMGQASDIAASARRMLDVLDLEEEQSGSGTLPPVEGAVAVDDVTFAYGEGPDVLHGITLHAEPGQHIGIVGTSGAGKSTLMQLLVRLYTPTSGTVSIDGHDLADISSASVRSQVLLVTQEAQLFDGSVTENILFGRPEATEEQVIEAARQVGAHEVISELKDGYRTRVGERGSRLSVGERQIIALARAMLADPRVIVLDEAISSVDPDRQRVVFAAIRRLLEGRTAIVVAHWLTLVEDLDQVFVLEEGRIVESGRPVELLTAGGRLTELCQAQEGRARKNTTGKDNAHV</sequence>
<dbReference type="RefSeq" id="WP_046910512.1">
    <property type="nucleotide sequence ID" value="NZ_BAAAXG010000010.1"/>
</dbReference>
<keyword evidence="4 10" id="KW-0812">Transmembrane</keyword>
<keyword evidence="6" id="KW-0067">ATP-binding</keyword>
<evidence type="ECO:0000256" key="4">
    <source>
        <dbReference type="ARBA" id="ARBA00022692"/>
    </source>
</evidence>
<evidence type="ECO:0000256" key="7">
    <source>
        <dbReference type="ARBA" id="ARBA00022989"/>
    </source>
</evidence>
<dbReference type="OrthoDB" id="9806127at2"/>
<dbReference type="InterPro" id="IPR003593">
    <property type="entry name" value="AAA+_ATPase"/>
</dbReference>
<keyword evidence="7 10" id="KW-1133">Transmembrane helix</keyword>
<dbReference type="GO" id="GO:0005886">
    <property type="term" value="C:plasma membrane"/>
    <property type="evidence" value="ECO:0007669"/>
    <property type="project" value="UniProtKB-SubCell"/>
</dbReference>
<evidence type="ECO:0000256" key="9">
    <source>
        <dbReference type="ARBA" id="ARBA00061644"/>
    </source>
</evidence>
<evidence type="ECO:0000256" key="1">
    <source>
        <dbReference type="ARBA" id="ARBA00004651"/>
    </source>
</evidence>
<feature type="transmembrane region" description="Helical" evidence="10">
    <location>
        <begin position="154"/>
        <end position="173"/>
    </location>
</feature>
<reference evidence="13 14" key="1">
    <citation type="submission" date="2015-05" db="EMBL/GenBank/DDBJ databases">
        <title>Draft Genome assembly of Streptomyces showdoensis.</title>
        <authorList>
            <person name="Thapa K.K."/>
            <person name="Metsa-Ketela M."/>
        </authorList>
    </citation>
    <scope>NUCLEOTIDE SEQUENCE [LARGE SCALE GENOMIC DNA]</scope>
    <source>
        <strain evidence="13 14">ATCC 15227</strain>
    </source>
</reference>
<dbReference type="GO" id="GO:0016887">
    <property type="term" value="F:ATP hydrolysis activity"/>
    <property type="evidence" value="ECO:0007669"/>
    <property type="project" value="InterPro"/>
</dbReference>
<evidence type="ECO:0000256" key="5">
    <source>
        <dbReference type="ARBA" id="ARBA00022741"/>
    </source>
</evidence>